<evidence type="ECO:0000313" key="3">
    <source>
        <dbReference type="Proteomes" id="UP000595437"/>
    </source>
</evidence>
<feature type="compositionally biased region" description="Polar residues" evidence="1">
    <location>
        <begin position="81"/>
        <end position="98"/>
    </location>
</feature>
<evidence type="ECO:0000256" key="1">
    <source>
        <dbReference type="SAM" id="MobiDB-lite"/>
    </source>
</evidence>
<gene>
    <name evidence="2" type="ORF">FKW44_009014</name>
</gene>
<dbReference type="AlphaFoldDB" id="A0A7T8K8K5"/>
<feature type="compositionally biased region" description="Basic and acidic residues" evidence="1">
    <location>
        <begin position="99"/>
        <end position="110"/>
    </location>
</feature>
<reference evidence="3" key="1">
    <citation type="submission" date="2021-01" db="EMBL/GenBank/DDBJ databases">
        <title>Caligus Genome Assembly.</title>
        <authorList>
            <person name="Gallardo-Escarate C."/>
        </authorList>
    </citation>
    <scope>NUCLEOTIDE SEQUENCE [LARGE SCALE GENOMIC DNA]</scope>
</reference>
<protein>
    <submittedName>
        <fullName evidence="2">Uncharacterized protein</fullName>
    </submittedName>
</protein>
<dbReference type="EMBL" id="CP045895">
    <property type="protein sequence ID" value="QQP48640.1"/>
    <property type="molecule type" value="Genomic_DNA"/>
</dbReference>
<feature type="region of interest" description="Disordered" evidence="1">
    <location>
        <begin position="1"/>
        <end position="21"/>
    </location>
</feature>
<dbReference type="Proteomes" id="UP000595437">
    <property type="component" value="Chromosome 6"/>
</dbReference>
<feature type="region of interest" description="Disordered" evidence="1">
    <location>
        <begin position="80"/>
        <end position="110"/>
    </location>
</feature>
<sequence length="185" mass="20688">MPVGYAGEPKGGVSSTPSQKIQIDAKLGSERSPGQTRNYEISQQLRLPRGQPRYVATQDEPLKLCILKKEAVPSRYDNLPSYLSTNLPEPRSATATSSSRHERAAQRVEDTSEAFLRKDRISSLKDLQKKLDRTCMPRGIVEVEQDGELLFISIDKDKDVPMISFSMAVNESLEVSYAHRASKSY</sequence>
<evidence type="ECO:0000313" key="2">
    <source>
        <dbReference type="EMBL" id="QQP48640.1"/>
    </source>
</evidence>
<organism evidence="2 3">
    <name type="scientific">Caligus rogercresseyi</name>
    <name type="common">Sea louse</name>
    <dbReference type="NCBI Taxonomy" id="217165"/>
    <lineage>
        <taxon>Eukaryota</taxon>
        <taxon>Metazoa</taxon>
        <taxon>Ecdysozoa</taxon>
        <taxon>Arthropoda</taxon>
        <taxon>Crustacea</taxon>
        <taxon>Multicrustacea</taxon>
        <taxon>Hexanauplia</taxon>
        <taxon>Copepoda</taxon>
        <taxon>Siphonostomatoida</taxon>
        <taxon>Caligidae</taxon>
        <taxon>Caligus</taxon>
    </lineage>
</organism>
<name>A0A7T8K8K5_CALRO</name>
<keyword evidence="3" id="KW-1185">Reference proteome</keyword>
<dbReference type="OrthoDB" id="10693918at2759"/>
<accession>A0A7T8K8K5</accession>
<proteinExistence type="predicted"/>